<dbReference type="EMBL" id="JANAVB010016800">
    <property type="protein sequence ID" value="KAJ6831326.1"/>
    <property type="molecule type" value="Genomic_DNA"/>
</dbReference>
<dbReference type="Proteomes" id="UP001140949">
    <property type="component" value="Unassembled WGS sequence"/>
</dbReference>
<evidence type="ECO:0000313" key="2">
    <source>
        <dbReference type="Proteomes" id="UP001140949"/>
    </source>
</evidence>
<name>A0AAX6GRG0_IRIPA</name>
<organism evidence="1 2">
    <name type="scientific">Iris pallida</name>
    <name type="common">Sweet iris</name>
    <dbReference type="NCBI Taxonomy" id="29817"/>
    <lineage>
        <taxon>Eukaryota</taxon>
        <taxon>Viridiplantae</taxon>
        <taxon>Streptophyta</taxon>
        <taxon>Embryophyta</taxon>
        <taxon>Tracheophyta</taxon>
        <taxon>Spermatophyta</taxon>
        <taxon>Magnoliopsida</taxon>
        <taxon>Liliopsida</taxon>
        <taxon>Asparagales</taxon>
        <taxon>Iridaceae</taxon>
        <taxon>Iridoideae</taxon>
        <taxon>Irideae</taxon>
        <taxon>Iris</taxon>
    </lineage>
</organism>
<accession>A0AAX6GRG0</accession>
<keyword evidence="2" id="KW-1185">Reference proteome</keyword>
<sequence length="19" mass="2090">MATKFSNDDDNSMKANLTS</sequence>
<proteinExistence type="predicted"/>
<protein>
    <submittedName>
        <fullName evidence="1">Uncharacterized protein</fullName>
    </submittedName>
</protein>
<reference evidence="1" key="2">
    <citation type="submission" date="2023-04" db="EMBL/GenBank/DDBJ databases">
        <authorList>
            <person name="Bruccoleri R.E."/>
            <person name="Oakeley E.J."/>
            <person name="Faust A.-M."/>
            <person name="Dessus-Babus S."/>
            <person name="Altorfer M."/>
            <person name="Burckhardt D."/>
            <person name="Oertli M."/>
            <person name="Naumann U."/>
            <person name="Petersen F."/>
            <person name="Wong J."/>
        </authorList>
    </citation>
    <scope>NUCLEOTIDE SEQUENCE</scope>
    <source>
        <strain evidence="1">GSM-AAB239-AS_SAM_17_03QT</strain>
        <tissue evidence="1">Leaf</tissue>
    </source>
</reference>
<dbReference type="AlphaFoldDB" id="A0AAX6GRG0"/>
<evidence type="ECO:0000313" key="1">
    <source>
        <dbReference type="EMBL" id="KAJ6831326.1"/>
    </source>
</evidence>
<comment type="caution">
    <text evidence="1">The sequence shown here is derived from an EMBL/GenBank/DDBJ whole genome shotgun (WGS) entry which is preliminary data.</text>
</comment>
<gene>
    <name evidence="1" type="ORF">M6B38_349460</name>
</gene>
<reference evidence="1" key="1">
    <citation type="journal article" date="2023" name="GigaByte">
        <title>Genome assembly of the bearded iris, Iris pallida Lam.</title>
        <authorList>
            <person name="Bruccoleri R.E."/>
            <person name="Oakeley E.J."/>
            <person name="Faust A.M.E."/>
            <person name="Altorfer M."/>
            <person name="Dessus-Babus S."/>
            <person name="Burckhardt D."/>
            <person name="Oertli M."/>
            <person name="Naumann U."/>
            <person name="Petersen F."/>
            <person name="Wong J."/>
        </authorList>
    </citation>
    <scope>NUCLEOTIDE SEQUENCE</scope>
    <source>
        <strain evidence="1">GSM-AAB239-AS_SAM_17_03QT</strain>
    </source>
</reference>